<name>A0A391NX78_9EUKA</name>
<comment type="caution">
    <text evidence="2">The sequence shown here is derived from an EMBL/GenBank/DDBJ whole genome shotgun (WGS) entry which is preliminary data.</text>
</comment>
<dbReference type="Proteomes" id="UP000265618">
    <property type="component" value="Unassembled WGS sequence"/>
</dbReference>
<feature type="compositionally biased region" description="Basic and acidic residues" evidence="1">
    <location>
        <begin position="12"/>
        <end position="25"/>
    </location>
</feature>
<feature type="region of interest" description="Disordered" evidence="1">
    <location>
        <begin position="1"/>
        <end position="25"/>
    </location>
</feature>
<dbReference type="AlphaFoldDB" id="A0A391NX78"/>
<reference evidence="2 3" key="1">
    <citation type="journal article" date="2018" name="PLoS ONE">
        <title>The draft genome of Kipferlia bialata reveals reductive genome evolution in fornicate parasites.</title>
        <authorList>
            <person name="Tanifuji G."/>
            <person name="Takabayashi S."/>
            <person name="Kume K."/>
            <person name="Takagi M."/>
            <person name="Nakayama T."/>
            <person name="Kamikawa R."/>
            <person name="Inagaki Y."/>
            <person name="Hashimoto T."/>
        </authorList>
    </citation>
    <scope>NUCLEOTIDE SEQUENCE [LARGE SCALE GENOMIC DNA]</scope>
    <source>
        <strain evidence="2">NY0173</strain>
    </source>
</reference>
<keyword evidence="3" id="KW-1185">Reference proteome</keyword>
<dbReference type="EMBL" id="BDIP01004926">
    <property type="protein sequence ID" value="GCA63758.1"/>
    <property type="molecule type" value="Genomic_DNA"/>
</dbReference>
<evidence type="ECO:0000313" key="3">
    <source>
        <dbReference type="Proteomes" id="UP000265618"/>
    </source>
</evidence>
<feature type="non-terminal residue" evidence="2">
    <location>
        <position position="1"/>
    </location>
</feature>
<sequence length="25" mass="2747">GGIILEPTTDGIVERHNEMKLKPAK</sequence>
<evidence type="ECO:0000256" key="1">
    <source>
        <dbReference type="SAM" id="MobiDB-lite"/>
    </source>
</evidence>
<evidence type="ECO:0000313" key="2">
    <source>
        <dbReference type="EMBL" id="GCA63758.1"/>
    </source>
</evidence>
<protein>
    <submittedName>
        <fullName evidence="2">Uncharacterized protein</fullName>
    </submittedName>
</protein>
<organism evidence="2 3">
    <name type="scientific">Kipferlia bialata</name>
    <dbReference type="NCBI Taxonomy" id="797122"/>
    <lineage>
        <taxon>Eukaryota</taxon>
        <taxon>Metamonada</taxon>
        <taxon>Carpediemonas-like organisms</taxon>
        <taxon>Kipferlia</taxon>
    </lineage>
</organism>
<proteinExistence type="predicted"/>
<accession>A0A391NX78</accession>
<gene>
    <name evidence="2" type="ORF">KIPB_011766</name>
</gene>